<sequence>MQGAAGQAHDPVAGGAQPVRDDSRDGVGAREPGEEGKEGLTRSQYDPAERGPISDSLVGSRTDLESRIMPRPCWNFWGHYWPISRVSDHLRTGPVDLGICPLSVRRPVPCQ</sequence>
<protein>
    <submittedName>
        <fullName evidence="2">Uncharacterized protein</fullName>
    </submittedName>
</protein>
<dbReference type="EMBL" id="JAHYIQ010000008">
    <property type="protein sequence ID" value="KAK1129530.1"/>
    <property type="molecule type" value="Genomic_DNA"/>
</dbReference>
<comment type="caution">
    <text evidence="2">The sequence shown here is derived from an EMBL/GenBank/DDBJ whole genome shotgun (WGS) entry which is preliminary data.</text>
</comment>
<dbReference type="Proteomes" id="UP001177670">
    <property type="component" value="Unassembled WGS sequence"/>
</dbReference>
<accession>A0AA40G2Y0</accession>
<keyword evidence="3" id="KW-1185">Reference proteome</keyword>
<organism evidence="2 3">
    <name type="scientific">Melipona bicolor</name>
    <dbReference type="NCBI Taxonomy" id="60889"/>
    <lineage>
        <taxon>Eukaryota</taxon>
        <taxon>Metazoa</taxon>
        <taxon>Ecdysozoa</taxon>
        <taxon>Arthropoda</taxon>
        <taxon>Hexapoda</taxon>
        <taxon>Insecta</taxon>
        <taxon>Pterygota</taxon>
        <taxon>Neoptera</taxon>
        <taxon>Endopterygota</taxon>
        <taxon>Hymenoptera</taxon>
        <taxon>Apocrita</taxon>
        <taxon>Aculeata</taxon>
        <taxon>Apoidea</taxon>
        <taxon>Anthophila</taxon>
        <taxon>Apidae</taxon>
        <taxon>Melipona</taxon>
    </lineage>
</organism>
<name>A0AA40G2Y0_9HYME</name>
<proteinExistence type="predicted"/>
<gene>
    <name evidence="2" type="ORF">K0M31_019252</name>
</gene>
<dbReference type="AlphaFoldDB" id="A0AA40G2Y0"/>
<evidence type="ECO:0000313" key="2">
    <source>
        <dbReference type="EMBL" id="KAK1129530.1"/>
    </source>
</evidence>
<evidence type="ECO:0000313" key="3">
    <source>
        <dbReference type="Proteomes" id="UP001177670"/>
    </source>
</evidence>
<feature type="region of interest" description="Disordered" evidence="1">
    <location>
        <begin position="1"/>
        <end position="62"/>
    </location>
</feature>
<evidence type="ECO:0000256" key="1">
    <source>
        <dbReference type="SAM" id="MobiDB-lite"/>
    </source>
</evidence>
<feature type="compositionally biased region" description="Basic and acidic residues" evidence="1">
    <location>
        <begin position="19"/>
        <end position="40"/>
    </location>
</feature>
<reference evidence="2" key="1">
    <citation type="submission" date="2021-10" db="EMBL/GenBank/DDBJ databases">
        <title>Melipona bicolor Genome sequencing and assembly.</title>
        <authorList>
            <person name="Araujo N.S."/>
            <person name="Arias M.C."/>
        </authorList>
    </citation>
    <scope>NUCLEOTIDE SEQUENCE</scope>
    <source>
        <strain evidence="2">USP_2M_L1-L4_2017</strain>
        <tissue evidence="2">Whole body</tissue>
    </source>
</reference>